<dbReference type="GO" id="GO:0005524">
    <property type="term" value="F:ATP binding"/>
    <property type="evidence" value="ECO:0007669"/>
    <property type="project" value="InterPro"/>
</dbReference>
<keyword evidence="3" id="KW-0808">Transferase</keyword>
<dbReference type="SMART" id="SM00220">
    <property type="entry name" value="S_TKc"/>
    <property type="match status" value="1"/>
</dbReference>
<dbReference type="AlphaFoldDB" id="C5KGZ2"/>
<feature type="region of interest" description="Disordered" evidence="1">
    <location>
        <begin position="1"/>
        <end position="88"/>
    </location>
</feature>
<sequence length="403" mass="44276">MAHTPTETWPAVLGSTTVSSPESTIGSTASSSQPVDKNPIPLLPPIPGGQIRYLPSPDATELDETPARTDLKGGDGGGPKLTPGSCSAIDDGTLDPALREYVASQRKTSYIFNSLAGRGAYGEAWRAMMMDGSCREVVLKRMFVEKGERVRLSGLREVYFGELLHDDDAETTAKHTARFLGHFIVDRKEGGGGEEFWLVFANEGFSLIHWLFQPSGGIVTRSLFWRTLRSDNGKLLNIMKQLLEALDEIHSKGITHRDVKLENLLMKMSESGEMEVKLADFGSAVTSDALYYGAKGPTSAEETARYAPPPGSGDQCCIRQPSFDMWCAGVLWLELFLGARGVFEPDNAIDPRHRNLFEHRLRAVGVQSEEEIDSALRVEAFRLWGITEQPMEGDQAEVIMALP</sequence>
<dbReference type="RefSeq" id="XP_002784058.1">
    <property type="nucleotide sequence ID" value="XM_002784012.1"/>
</dbReference>
<dbReference type="PROSITE" id="PS50011">
    <property type="entry name" value="PROTEIN_KINASE_DOM"/>
    <property type="match status" value="1"/>
</dbReference>
<dbReference type="PROSITE" id="PS00108">
    <property type="entry name" value="PROTEIN_KINASE_ST"/>
    <property type="match status" value="1"/>
</dbReference>
<proteinExistence type="predicted"/>
<evidence type="ECO:0000259" key="2">
    <source>
        <dbReference type="PROSITE" id="PS50011"/>
    </source>
</evidence>
<dbReference type="GeneID" id="9060614"/>
<dbReference type="OrthoDB" id="10264738at2759"/>
<dbReference type="SUPFAM" id="SSF56112">
    <property type="entry name" value="Protein kinase-like (PK-like)"/>
    <property type="match status" value="1"/>
</dbReference>
<dbReference type="PANTHER" id="PTHR44167:SF30">
    <property type="entry name" value="PHOSPHORYLASE KINASE"/>
    <property type="match status" value="1"/>
</dbReference>
<dbReference type="InterPro" id="IPR008271">
    <property type="entry name" value="Ser/Thr_kinase_AS"/>
</dbReference>
<dbReference type="InterPro" id="IPR000719">
    <property type="entry name" value="Prot_kinase_dom"/>
</dbReference>
<evidence type="ECO:0000313" key="4">
    <source>
        <dbReference type="Proteomes" id="UP000007800"/>
    </source>
</evidence>
<feature type="domain" description="Protein kinase" evidence="2">
    <location>
        <begin position="110"/>
        <end position="403"/>
    </location>
</feature>
<dbReference type="GO" id="GO:0051301">
    <property type="term" value="P:cell division"/>
    <property type="evidence" value="ECO:0007669"/>
    <property type="project" value="UniProtKB-KW"/>
</dbReference>
<keyword evidence="3" id="KW-0132">Cell division</keyword>
<dbReference type="InterPro" id="IPR011009">
    <property type="entry name" value="Kinase-like_dom_sf"/>
</dbReference>
<dbReference type="Proteomes" id="UP000007800">
    <property type="component" value="Unassembled WGS sequence"/>
</dbReference>
<organism evidence="4">
    <name type="scientific">Perkinsus marinus (strain ATCC 50983 / TXsc)</name>
    <dbReference type="NCBI Taxonomy" id="423536"/>
    <lineage>
        <taxon>Eukaryota</taxon>
        <taxon>Sar</taxon>
        <taxon>Alveolata</taxon>
        <taxon>Perkinsozoa</taxon>
        <taxon>Perkinsea</taxon>
        <taxon>Perkinsida</taxon>
        <taxon>Perkinsidae</taxon>
        <taxon>Perkinsus</taxon>
    </lineage>
</organism>
<name>C5KGZ2_PERM5</name>
<accession>C5KGZ2</accession>
<dbReference type="Gene3D" id="1.10.510.10">
    <property type="entry name" value="Transferase(Phosphotransferase) domain 1"/>
    <property type="match status" value="1"/>
</dbReference>
<dbReference type="CDD" id="cd00180">
    <property type="entry name" value="PKc"/>
    <property type="match status" value="1"/>
</dbReference>
<keyword evidence="3" id="KW-0418">Kinase</keyword>
<dbReference type="GO" id="GO:0005634">
    <property type="term" value="C:nucleus"/>
    <property type="evidence" value="ECO:0007669"/>
    <property type="project" value="TreeGrafter"/>
</dbReference>
<dbReference type="PANTHER" id="PTHR44167">
    <property type="entry name" value="OVARIAN-SPECIFIC SERINE/THREONINE-PROTEIN KINASE LOK-RELATED"/>
    <property type="match status" value="1"/>
</dbReference>
<reference evidence="3 4" key="1">
    <citation type="submission" date="2008-07" db="EMBL/GenBank/DDBJ databases">
        <authorList>
            <person name="El-Sayed N."/>
            <person name="Caler E."/>
            <person name="Inman J."/>
            <person name="Amedeo P."/>
            <person name="Hass B."/>
            <person name="Wortman J."/>
        </authorList>
    </citation>
    <scope>NUCLEOTIDE SEQUENCE [LARGE SCALE GENOMIC DNA]</scope>
    <source>
        <strain evidence="4">ATCC 50983 / TXsc</strain>
    </source>
</reference>
<evidence type="ECO:0000256" key="1">
    <source>
        <dbReference type="SAM" id="MobiDB-lite"/>
    </source>
</evidence>
<dbReference type="GO" id="GO:0004674">
    <property type="term" value="F:protein serine/threonine kinase activity"/>
    <property type="evidence" value="ECO:0007669"/>
    <property type="project" value="TreeGrafter"/>
</dbReference>
<keyword evidence="3" id="KW-0131">Cell cycle</keyword>
<feature type="compositionally biased region" description="Polar residues" evidence="1">
    <location>
        <begin position="14"/>
        <end position="35"/>
    </location>
</feature>
<dbReference type="InParanoid" id="C5KGZ2"/>
<dbReference type="Pfam" id="PF00069">
    <property type="entry name" value="Pkinase"/>
    <property type="match status" value="1"/>
</dbReference>
<gene>
    <name evidence="3" type="ORF">Pmar_PMAR003306</name>
</gene>
<dbReference type="EMBL" id="GG673069">
    <property type="protein sequence ID" value="EER15854.1"/>
    <property type="molecule type" value="Genomic_DNA"/>
</dbReference>
<keyword evidence="4" id="KW-1185">Reference proteome</keyword>
<dbReference type="GO" id="GO:0044773">
    <property type="term" value="P:mitotic DNA damage checkpoint signaling"/>
    <property type="evidence" value="ECO:0007669"/>
    <property type="project" value="TreeGrafter"/>
</dbReference>
<evidence type="ECO:0000313" key="3">
    <source>
        <dbReference type="EMBL" id="EER15854.1"/>
    </source>
</evidence>
<protein>
    <submittedName>
        <fullName evidence="3">Cell division protein kinase, putative</fullName>
    </submittedName>
</protein>